<dbReference type="OrthoDB" id="3107315at2759"/>
<proteinExistence type="predicted"/>
<organism evidence="2 3">
    <name type="scientific">Laccaria amethystina LaAM-08-1</name>
    <dbReference type="NCBI Taxonomy" id="1095629"/>
    <lineage>
        <taxon>Eukaryota</taxon>
        <taxon>Fungi</taxon>
        <taxon>Dikarya</taxon>
        <taxon>Basidiomycota</taxon>
        <taxon>Agaricomycotina</taxon>
        <taxon>Agaricomycetes</taxon>
        <taxon>Agaricomycetidae</taxon>
        <taxon>Agaricales</taxon>
        <taxon>Agaricineae</taxon>
        <taxon>Hydnangiaceae</taxon>
        <taxon>Laccaria</taxon>
    </lineage>
</organism>
<evidence type="ECO:0000313" key="2">
    <source>
        <dbReference type="EMBL" id="KIJ91529.1"/>
    </source>
</evidence>
<sequence length="64" mass="6598">MFVGEGNVDGSKECSQAKRGGPASLCSTLDLSVSINLIKVPAPSTAVPLRLEATLLGRINSTLL</sequence>
<dbReference type="EMBL" id="KN838995">
    <property type="protein sequence ID" value="KIJ91529.1"/>
    <property type="molecule type" value="Genomic_DNA"/>
</dbReference>
<dbReference type="AlphaFoldDB" id="A0A0C9WHP0"/>
<dbReference type="HOGENOM" id="CLU_193955_0_0_1"/>
<dbReference type="Proteomes" id="UP000054477">
    <property type="component" value="Unassembled WGS sequence"/>
</dbReference>
<keyword evidence="3" id="KW-1185">Reference proteome</keyword>
<reference evidence="3" key="2">
    <citation type="submission" date="2015-01" db="EMBL/GenBank/DDBJ databases">
        <title>Evolutionary Origins and Diversification of the Mycorrhizal Mutualists.</title>
        <authorList>
            <consortium name="DOE Joint Genome Institute"/>
            <consortium name="Mycorrhizal Genomics Consortium"/>
            <person name="Kohler A."/>
            <person name="Kuo A."/>
            <person name="Nagy L.G."/>
            <person name="Floudas D."/>
            <person name="Copeland A."/>
            <person name="Barry K.W."/>
            <person name="Cichocki N."/>
            <person name="Veneault-Fourrey C."/>
            <person name="LaButti K."/>
            <person name="Lindquist E.A."/>
            <person name="Lipzen A."/>
            <person name="Lundell T."/>
            <person name="Morin E."/>
            <person name="Murat C."/>
            <person name="Riley R."/>
            <person name="Ohm R."/>
            <person name="Sun H."/>
            <person name="Tunlid A."/>
            <person name="Henrissat B."/>
            <person name="Grigoriev I.V."/>
            <person name="Hibbett D.S."/>
            <person name="Martin F."/>
        </authorList>
    </citation>
    <scope>NUCLEOTIDE SEQUENCE [LARGE SCALE GENOMIC DNA]</scope>
    <source>
        <strain evidence="3">LaAM-08-1</strain>
    </source>
</reference>
<name>A0A0C9WHP0_9AGAR</name>
<gene>
    <name evidence="2" type="ORF">K443DRAFT_654327</name>
</gene>
<feature type="region of interest" description="Disordered" evidence="1">
    <location>
        <begin position="1"/>
        <end position="22"/>
    </location>
</feature>
<protein>
    <submittedName>
        <fullName evidence="2">Uncharacterized protein</fullName>
    </submittedName>
</protein>
<reference evidence="2 3" key="1">
    <citation type="submission" date="2014-04" db="EMBL/GenBank/DDBJ databases">
        <authorList>
            <consortium name="DOE Joint Genome Institute"/>
            <person name="Kuo A."/>
            <person name="Kohler A."/>
            <person name="Nagy L.G."/>
            <person name="Floudas D."/>
            <person name="Copeland A."/>
            <person name="Barry K.W."/>
            <person name="Cichocki N."/>
            <person name="Veneault-Fourrey C."/>
            <person name="LaButti K."/>
            <person name="Lindquist E.A."/>
            <person name="Lipzen A."/>
            <person name="Lundell T."/>
            <person name="Morin E."/>
            <person name="Murat C."/>
            <person name="Sun H."/>
            <person name="Tunlid A."/>
            <person name="Henrissat B."/>
            <person name="Grigoriev I.V."/>
            <person name="Hibbett D.S."/>
            <person name="Martin F."/>
            <person name="Nordberg H.P."/>
            <person name="Cantor M.N."/>
            <person name="Hua S.X."/>
        </authorList>
    </citation>
    <scope>NUCLEOTIDE SEQUENCE [LARGE SCALE GENOMIC DNA]</scope>
    <source>
        <strain evidence="2 3">LaAM-08-1</strain>
    </source>
</reference>
<evidence type="ECO:0000313" key="3">
    <source>
        <dbReference type="Proteomes" id="UP000054477"/>
    </source>
</evidence>
<accession>A0A0C9WHP0</accession>
<evidence type="ECO:0000256" key="1">
    <source>
        <dbReference type="SAM" id="MobiDB-lite"/>
    </source>
</evidence>